<dbReference type="EMBL" id="JAGGNH010000004">
    <property type="protein sequence ID" value="KAJ0974151.1"/>
    <property type="molecule type" value="Genomic_DNA"/>
</dbReference>
<reference evidence="11" key="2">
    <citation type="journal article" date="2022" name="Hortic Res">
        <title>The genome of Dioscorea zingiberensis sheds light on the biosynthesis, origin and evolution of the medicinally important diosgenin saponins.</title>
        <authorList>
            <person name="Li Y."/>
            <person name="Tan C."/>
            <person name="Li Z."/>
            <person name="Guo J."/>
            <person name="Li S."/>
            <person name="Chen X."/>
            <person name="Wang C."/>
            <person name="Dai X."/>
            <person name="Yang H."/>
            <person name="Song W."/>
            <person name="Hou L."/>
            <person name="Xu J."/>
            <person name="Tong Z."/>
            <person name="Xu A."/>
            <person name="Yuan X."/>
            <person name="Wang W."/>
            <person name="Yang Q."/>
            <person name="Chen L."/>
            <person name="Sun Z."/>
            <person name="Wang K."/>
            <person name="Pan B."/>
            <person name="Chen J."/>
            <person name="Bao Y."/>
            <person name="Liu F."/>
            <person name="Qi X."/>
            <person name="Gang D.R."/>
            <person name="Wen J."/>
            <person name="Li J."/>
        </authorList>
    </citation>
    <scope>NUCLEOTIDE SEQUENCE</scope>
    <source>
        <strain evidence="11">Dzin_1.0</strain>
    </source>
</reference>
<gene>
    <name evidence="11" type="ORF">J5N97_016116</name>
</gene>
<keyword evidence="12" id="KW-1185">Reference proteome</keyword>
<dbReference type="InterPro" id="IPR013083">
    <property type="entry name" value="Znf_RING/FYVE/PHD"/>
</dbReference>
<name>A0A9D5CIS4_9LILI</name>
<evidence type="ECO:0000256" key="7">
    <source>
        <dbReference type="ARBA" id="ARBA00022833"/>
    </source>
</evidence>
<dbReference type="GO" id="GO:0061630">
    <property type="term" value="F:ubiquitin protein ligase activity"/>
    <property type="evidence" value="ECO:0007669"/>
    <property type="project" value="UniProtKB-EC"/>
</dbReference>
<dbReference type="InterPro" id="IPR001841">
    <property type="entry name" value="Znf_RING"/>
</dbReference>
<evidence type="ECO:0000256" key="5">
    <source>
        <dbReference type="ARBA" id="ARBA00022771"/>
    </source>
</evidence>
<feature type="compositionally biased region" description="Low complexity" evidence="9">
    <location>
        <begin position="346"/>
        <end position="374"/>
    </location>
</feature>
<comment type="caution">
    <text evidence="11">The sequence shown here is derived from an EMBL/GenBank/DDBJ whole genome shotgun (WGS) entry which is preliminary data.</text>
</comment>
<evidence type="ECO:0000256" key="4">
    <source>
        <dbReference type="ARBA" id="ARBA00022723"/>
    </source>
</evidence>
<dbReference type="Proteomes" id="UP001085076">
    <property type="component" value="Miscellaneous, Linkage group lg04"/>
</dbReference>
<dbReference type="AlphaFoldDB" id="A0A9D5CIS4"/>
<feature type="compositionally biased region" description="Polar residues" evidence="9">
    <location>
        <begin position="384"/>
        <end position="426"/>
    </location>
</feature>
<dbReference type="OrthoDB" id="1681166at2759"/>
<accession>A0A9D5CIS4</accession>
<dbReference type="PANTHER" id="PTHR46463">
    <property type="entry name" value="ZINC FINGER, RING/FYVE/PHD-TYPE"/>
    <property type="match status" value="1"/>
</dbReference>
<evidence type="ECO:0000256" key="9">
    <source>
        <dbReference type="SAM" id="MobiDB-lite"/>
    </source>
</evidence>
<feature type="region of interest" description="Disordered" evidence="9">
    <location>
        <begin position="1"/>
        <end position="20"/>
    </location>
</feature>
<dbReference type="Gene3D" id="3.30.40.10">
    <property type="entry name" value="Zinc/RING finger domain, C3HC4 (zinc finger)"/>
    <property type="match status" value="1"/>
</dbReference>
<dbReference type="FunFam" id="3.30.40.10:FF:000746">
    <property type="entry name" value="E3 ubiquitin-protein ligase RHF2A"/>
    <property type="match status" value="1"/>
</dbReference>
<evidence type="ECO:0000313" key="11">
    <source>
        <dbReference type="EMBL" id="KAJ0974151.1"/>
    </source>
</evidence>
<proteinExistence type="predicted"/>
<keyword evidence="6" id="KW-0833">Ubl conjugation pathway</keyword>
<evidence type="ECO:0000256" key="6">
    <source>
        <dbReference type="ARBA" id="ARBA00022786"/>
    </source>
</evidence>
<dbReference type="EC" id="2.3.2.27" evidence="2"/>
<evidence type="ECO:0000256" key="2">
    <source>
        <dbReference type="ARBA" id="ARBA00012483"/>
    </source>
</evidence>
<evidence type="ECO:0000256" key="3">
    <source>
        <dbReference type="ARBA" id="ARBA00022679"/>
    </source>
</evidence>
<dbReference type="PROSITE" id="PS50089">
    <property type="entry name" value="ZF_RING_2"/>
    <property type="match status" value="1"/>
</dbReference>
<reference evidence="11" key="1">
    <citation type="submission" date="2021-03" db="EMBL/GenBank/DDBJ databases">
        <authorList>
            <person name="Li Z."/>
            <person name="Yang C."/>
        </authorList>
    </citation>
    <scope>NUCLEOTIDE SEQUENCE</scope>
    <source>
        <strain evidence="11">Dzin_1.0</strain>
        <tissue evidence="11">Leaf</tissue>
    </source>
</reference>
<keyword evidence="5 8" id="KW-0863">Zinc-finger</keyword>
<keyword evidence="4" id="KW-0479">Metal-binding</keyword>
<sequence>MMAPSGTPISPTSESQARRQPLIVKEGDKARIGEFAGGAAAECAAVCCCCPCALISLFVLAVVRLPAGLCRRAIRRRKRKRKKAVATTVAGSTDDDESAIHRRVLIDSGGMDSLPSTSPSEAEAELEKEMWARTFSVSQMSASISFGPHAIFIDHSIGIYSDSTQVLVLRMDDPVKLENHVSSAAAFVEGGILDACDDSCSICLEAFCDSDPSTVTNCKHEFHLQCILEWCQRSSQCPMCWQPISLKDPSSQELLEAVESERNIRSNQTRTGTIFHHPALGEFDLQHLPVGVNDSELEERIIQHLAAAAAMGRAHHIGRRVGQRGRSGAHGHPQFLVFSTSPNAPSTGSVSASSSQGGENEHAPAIFSASPSAPHNSVGEPPLQATNVSPAQSDPVNVLPSRTTLPSFNRSGLSSNRNSPGQSSPVNHDRAGPSEVQSVLESLKSRLNTVSMRYKESVTKSTRGWKERLFSRNSSVADLGSEVRREVNAGIATVSRLIERLDTRDVRRATAVQIELQFAFKSSFCDRKFCIQGIPCASGGRMRNLTEDAEWLY</sequence>
<keyword evidence="7" id="KW-0862">Zinc</keyword>
<dbReference type="SUPFAM" id="SSF57850">
    <property type="entry name" value="RING/U-box"/>
    <property type="match status" value="1"/>
</dbReference>
<dbReference type="SMART" id="SM00184">
    <property type="entry name" value="RING"/>
    <property type="match status" value="1"/>
</dbReference>
<feature type="compositionally biased region" description="Basic residues" evidence="9">
    <location>
        <begin position="317"/>
        <end position="329"/>
    </location>
</feature>
<dbReference type="GO" id="GO:0008270">
    <property type="term" value="F:zinc ion binding"/>
    <property type="evidence" value="ECO:0007669"/>
    <property type="project" value="UniProtKB-KW"/>
</dbReference>
<evidence type="ECO:0000313" key="12">
    <source>
        <dbReference type="Proteomes" id="UP001085076"/>
    </source>
</evidence>
<evidence type="ECO:0000256" key="1">
    <source>
        <dbReference type="ARBA" id="ARBA00000900"/>
    </source>
</evidence>
<evidence type="ECO:0000256" key="8">
    <source>
        <dbReference type="PROSITE-ProRule" id="PRU00175"/>
    </source>
</evidence>
<feature type="region of interest" description="Disordered" evidence="9">
    <location>
        <begin position="317"/>
        <end position="434"/>
    </location>
</feature>
<comment type="catalytic activity">
    <reaction evidence="1">
        <text>S-ubiquitinyl-[E2 ubiquitin-conjugating enzyme]-L-cysteine + [acceptor protein]-L-lysine = [E2 ubiquitin-conjugating enzyme]-L-cysteine + N(6)-ubiquitinyl-[acceptor protein]-L-lysine.</text>
        <dbReference type="EC" id="2.3.2.27"/>
    </reaction>
</comment>
<organism evidence="11 12">
    <name type="scientific">Dioscorea zingiberensis</name>
    <dbReference type="NCBI Taxonomy" id="325984"/>
    <lineage>
        <taxon>Eukaryota</taxon>
        <taxon>Viridiplantae</taxon>
        <taxon>Streptophyta</taxon>
        <taxon>Embryophyta</taxon>
        <taxon>Tracheophyta</taxon>
        <taxon>Spermatophyta</taxon>
        <taxon>Magnoliopsida</taxon>
        <taxon>Liliopsida</taxon>
        <taxon>Dioscoreales</taxon>
        <taxon>Dioscoreaceae</taxon>
        <taxon>Dioscorea</taxon>
    </lineage>
</organism>
<dbReference type="Pfam" id="PF13639">
    <property type="entry name" value="zf-RING_2"/>
    <property type="match status" value="1"/>
</dbReference>
<dbReference type="PANTHER" id="PTHR46463:SF27">
    <property type="entry name" value="OS03G0788800 PROTEIN"/>
    <property type="match status" value="1"/>
</dbReference>
<protein>
    <recommendedName>
        <fullName evidence="2">RING-type E3 ubiquitin transferase</fullName>
        <ecNumber evidence="2">2.3.2.27</ecNumber>
    </recommendedName>
</protein>
<evidence type="ECO:0000259" key="10">
    <source>
        <dbReference type="PROSITE" id="PS50089"/>
    </source>
</evidence>
<feature type="domain" description="RING-type" evidence="10">
    <location>
        <begin position="200"/>
        <end position="240"/>
    </location>
</feature>
<keyword evidence="3" id="KW-0808">Transferase</keyword>